<evidence type="ECO:0000259" key="5">
    <source>
        <dbReference type="PROSITE" id="PS50893"/>
    </source>
</evidence>
<reference evidence="6 7" key="1">
    <citation type="journal article" date="2013" name="Biodegradation">
        <title>Quantitative proteomic analysis of ibuprofen-degrading Patulibacter sp. strain I11.</title>
        <authorList>
            <person name="Almeida B."/>
            <person name="Kjeldal H."/>
            <person name="Lolas I."/>
            <person name="Knudsen A.D."/>
            <person name="Carvalho G."/>
            <person name="Nielsen K.L."/>
            <person name="Barreto Crespo M.T."/>
            <person name="Stensballe A."/>
            <person name="Nielsen J.L."/>
        </authorList>
    </citation>
    <scope>NUCLEOTIDE SEQUENCE [LARGE SCALE GENOMIC DNA]</scope>
    <source>
        <strain evidence="6 7">I11</strain>
    </source>
</reference>
<dbReference type="FunFam" id="3.40.50.300:FF:000421">
    <property type="entry name" value="Branched-chain amino acid ABC transporter ATP-binding protein"/>
    <property type="match status" value="1"/>
</dbReference>
<dbReference type="Pfam" id="PF12399">
    <property type="entry name" value="BCA_ABC_TP_C"/>
    <property type="match status" value="1"/>
</dbReference>
<evidence type="ECO:0000256" key="2">
    <source>
        <dbReference type="ARBA" id="ARBA00022741"/>
    </source>
</evidence>
<name>H0EBN4_9ACTN</name>
<dbReference type="InterPro" id="IPR017871">
    <property type="entry name" value="ABC_transporter-like_CS"/>
</dbReference>
<dbReference type="Pfam" id="PF00005">
    <property type="entry name" value="ABC_tran"/>
    <property type="match status" value="1"/>
</dbReference>
<dbReference type="InterPro" id="IPR051120">
    <property type="entry name" value="ABC_AA/LPS_Transport"/>
</dbReference>
<protein>
    <submittedName>
        <fullName evidence="6">Branched-chain amino acid transport ATP-binding protein LivG (TC 3.A.1.4.1)</fullName>
    </submittedName>
</protein>
<evidence type="ECO:0000256" key="1">
    <source>
        <dbReference type="ARBA" id="ARBA00022448"/>
    </source>
</evidence>
<dbReference type="GO" id="GO:0005524">
    <property type="term" value="F:ATP binding"/>
    <property type="evidence" value="ECO:0007669"/>
    <property type="project" value="UniProtKB-KW"/>
</dbReference>
<proteinExistence type="predicted"/>
<dbReference type="SUPFAM" id="SSF52540">
    <property type="entry name" value="P-loop containing nucleoside triphosphate hydrolases"/>
    <property type="match status" value="1"/>
</dbReference>
<dbReference type="EMBL" id="AGUD01000313">
    <property type="protein sequence ID" value="EHN08896.1"/>
    <property type="molecule type" value="Genomic_DNA"/>
</dbReference>
<dbReference type="InterPro" id="IPR027417">
    <property type="entry name" value="P-loop_NTPase"/>
</dbReference>
<keyword evidence="3 6" id="KW-0067">ATP-binding</keyword>
<dbReference type="SMART" id="SM00382">
    <property type="entry name" value="AAA"/>
    <property type="match status" value="1"/>
</dbReference>
<dbReference type="GO" id="GO:0016887">
    <property type="term" value="F:ATP hydrolysis activity"/>
    <property type="evidence" value="ECO:0007669"/>
    <property type="project" value="InterPro"/>
</dbReference>
<dbReference type="Gene3D" id="3.40.50.300">
    <property type="entry name" value="P-loop containing nucleotide triphosphate hydrolases"/>
    <property type="match status" value="1"/>
</dbReference>
<dbReference type="InterPro" id="IPR003439">
    <property type="entry name" value="ABC_transporter-like_ATP-bd"/>
</dbReference>
<dbReference type="PANTHER" id="PTHR45772">
    <property type="entry name" value="CONSERVED COMPONENT OF ABC TRANSPORTER FOR NATURAL AMINO ACIDS-RELATED"/>
    <property type="match status" value="1"/>
</dbReference>
<evidence type="ECO:0000256" key="4">
    <source>
        <dbReference type="SAM" id="MobiDB-lite"/>
    </source>
</evidence>
<dbReference type="CDD" id="cd03219">
    <property type="entry name" value="ABC_Mj1267_LivG_branched"/>
    <property type="match status" value="1"/>
</dbReference>
<gene>
    <name evidence="6" type="ORF">PAI11_42670</name>
</gene>
<dbReference type="PROSITE" id="PS00211">
    <property type="entry name" value="ABC_TRANSPORTER_1"/>
    <property type="match status" value="1"/>
</dbReference>
<evidence type="ECO:0000256" key="3">
    <source>
        <dbReference type="ARBA" id="ARBA00022840"/>
    </source>
</evidence>
<dbReference type="InterPro" id="IPR003593">
    <property type="entry name" value="AAA+_ATPase"/>
</dbReference>
<dbReference type="GO" id="GO:0005886">
    <property type="term" value="C:plasma membrane"/>
    <property type="evidence" value="ECO:0007669"/>
    <property type="project" value="TreeGrafter"/>
</dbReference>
<dbReference type="InterPro" id="IPR032823">
    <property type="entry name" value="BCA_ABC_TP_C"/>
</dbReference>
<comment type="caution">
    <text evidence="6">The sequence shown here is derived from an EMBL/GenBank/DDBJ whole genome shotgun (WGS) entry which is preliminary data.</text>
</comment>
<keyword evidence="2" id="KW-0547">Nucleotide-binding</keyword>
<dbReference type="PROSITE" id="PS50893">
    <property type="entry name" value="ABC_TRANSPORTER_2"/>
    <property type="match status" value="1"/>
</dbReference>
<dbReference type="PANTHER" id="PTHR45772:SF9">
    <property type="entry name" value="CONSERVED COMPONENT OF ABC TRANSPORTER FOR NATURAL AMINO ACIDS"/>
    <property type="match status" value="1"/>
</dbReference>
<dbReference type="AlphaFoldDB" id="H0EBN4"/>
<accession>H0EBN4</accession>
<feature type="domain" description="ABC transporter" evidence="5">
    <location>
        <begin position="42"/>
        <end position="289"/>
    </location>
</feature>
<keyword evidence="1" id="KW-0813">Transport</keyword>
<evidence type="ECO:0000313" key="6">
    <source>
        <dbReference type="EMBL" id="EHN08896.1"/>
    </source>
</evidence>
<organism evidence="6 7">
    <name type="scientific">Patulibacter medicamentivorans</name>
    <dbReference type="NCBI Taxonomy" id="1097667"/>
    <lineage>
        <taxon>Bacteria</taxon>
        <taxon>Bacillati</taxon>
        <taxon>Actinomycetota</taxon>
        <taxon>Thermoleophilia</taxon>
        <taxon>Solirubrobacterales</taxon>
        <taxon>Patulibacteraceae</taxon>
        <taxon>Patulibacter</taxon>
    </lineage>
</organism>
<dbReference type="Proteomes" id="UP000005143">
    <property type="component" value="Unassembled WGS sequence"/>
</dbReference>
<dbReference type="RefSeq" id="WP_007579140.1">
    <property type="nucleotide sequence ID" value="NZ_AGUD01000313.1"/>
</dbReference>
<sequence>MTDPTPDEAPIATAELPDAIPRVGPTPAAGDLPPGAGGAVLLQVTDVVKHFRGIRAVDGATFAVREGTVTSLIGPNGAGKSSLFNAVTGFYPPDRGAVTFAGRSIFRKPPYAVARAGIARTFQLTRALTAMPVIDNMLLAAPHQRGESLAGALFPFGTRAREKQLREQALELLALFRLDTKADDYAGTLSGGQRKLLEFARALMTEPRMVLLDEPMAGVNPTLGRELMAYMQRLRTERGMTFLFVEHDLEAVMANSDQVVVMAQGRVIADGTPDEVRRDQRVIDAYLGGAGG</sequence>
<evidence type="ECO:0000313" key="7">
    <source>
        <dbReference type="Proteomes" id="UP000005143"/>
    </source>
</evidence>
<dbReference type="PATRIC" id="fig|1097667.3.peg.4228"/>
<feature type="region of interest" description="Disordered" evidence="4">
    <location>
        <begin position="1"/>
        <end position="31"/>
    </location>
</feature>
<keyword evidence="7" id="KW-1185">Reference proteome</keyword>